<protein>
    <recommendedName>
        <fullName evidence="5 11">UDP-N-acetylglucosamine transferase subunit ALG14</fullName>
    </recommendedName>
    <alternativeName>
        <fullName evidence="10 11">Asparagine-linked glycosylation protein 14</fullName>
    </alternativeName>
</protein>
<comment type="similarity">
    <text evidence="3 11">Belongs to the ALG14 family.</text>
</comment>
<evidence type="ECO:0000256" key="5">
    <source>
        <dbReference type="ARBA" id="ARBA00017467"/>
    </source>
</evidence>
<dbReference type="InterPro" id="IPR013969">
    <property type="entry name" value="Oligosacch_biosynth_Alg14"/>
</dbReference>
<evidence type="ECO:0000256" key="6">
    <source>
        <dbReference type="ARBA" id="ARBA00022692"/>
    </source>
</evidence>
<dbReference type="PANTHER" id="PTHR12154:SF4">
    <property type="entry name" value="UDP-N-ACETYLGLUCOSAMINE TRANSFERASE SUBUNIT ALG14 HOMOLOG"/>
    <property type="match status" value="1"/>
</dbReference>
<keyword evidence="8 11" id="KW-1133">Transmembrane helix</keyword>
<evidence type="ECO:0000256" key="2">
    <source>
        <dbReference type="ARBA" id="ARBA00004590"/>
    </source>
</evidence>
<evidence type="ECO:0000256" key="4">
    <source>
        <dbReference type="ARBA" id="ARBA00011335"/>
    </source>
</evidence>
<keyword evidence="13" id="KW-1185">Reference proteome</keyword>
<dbReference type="OrthoDB" id="17098at2759"/>
<evidence type="ECO:0000256" key="11">
    <source>
        <dbReference type="RuleBase" id="RU362127"/>
    </source>
</evidence>
<dbReference type="STRING" id="27349.A0A0L6U9F5"/>
<gene>
    <name evidence="11" type="primary">ALG14</name>
    <name evidence="12" type="ORF">VP01_870g2</name>
</gene>
<keyword evidence="7 11" id="KW-0256">Endoplasmic reticulum</keyword>
<dbReference type="PANTHER" id="PTHR12154">
    <property type="entry name" value="GLYCOSYL TRANSFERASE-RELATED"/>
    <property type="match status" value="1"/>
</dbReference>
<proteinExistence type="inferred from homology"/>
<name>A0A0L6U9F5_9BASI</name>
<dbReference type="GO" id="GO:0006488">
    <property type="term" value="P:dolichol-linked oligosaccharide biosynthetic process"/>
    <property type="evidence" value="ECO:0007669"/>
    <property type="project" value="InterPro"/>
</dbReference>
<evidence type="ECO:0000256" key="1">
    <source>
        <dbReference type="ARBA" id="ARBA00004389"/>
    </source>
</evidence>
<comment type="caution">
    <text evidence="11">Lacks conserved residue(s) required for the propagation of feature annotation.</text>
</comment>
<comment type="function">
    <text evidence="11">Involved in protein N-glycosylation. Essential for the second step of the dolichol-linked oligosaccharide pathway. Anchors the catalytic subunit ALG13 to the ER.</text>
</comment>
<dbReference type="GO" id="GO:0043541">
    <property type="term" value="C:UDP-N-acetylglucosamine transferase complex"/>
    <property type="evidence" value="ECO:0007669"/>
    <property type="project" value="TreeGrafter"/>
</dbReference>
<evidence type="ECO:0000313" key="13">
    <source>
        <dbReference type="Proteomes" id="UP000037035"/>
    </source>
</evidence>
<dbReference type="GO" id="GO:0031965">
    <property type="term" value="C:nuclear membrane"/>
    <property type="evidence" value="ECO:0007669"/>
    <property type="project" value="UniProtKB-SubCell"/>
</dbReference>
<dbReference type="VEuPathDB" id="FungiDB:VP01_870g2"/>
<dbReference type="Proteomes" id="UP000037035">
    <property type="component" value="Unassembled WGS sequence"/>
</dbReference>
<dbReference type="Pfam" id="PF08660">
    <property type="entry name" value="Alg14"/>
    <property type="match status" value="1"/>
</dbReference>
<comment type="subcellular location">
    <subcellularLocation>
        <location evidence="1 11">Endoplasmic reticulum membrane</location>
        <topology evidence="1 11">Single-pass membrane protein</topology>
    </subcellularLocation>
    <subcellularLocation>
        <location evidence="2">Nucleus membrane</location>
        <topology evidence="2">Single-pass membrane protein</topology>
    </subcellularLocation>
</comment>
<dbReference type="AlphaFoldDB" id="A0A0L6U9F5"/>
<dbReference type="GO" id="GO:0004577">
    <property type="term" value="F:N-acetylglucosaminyldiphosphodolichol N-acetylglucosaminyltransferase activity"/>
    <property type="evidence" value="ECO:0007669"/>
    <property type="project" value="TreeGrafter"/>
</dbReference>
<evidence type="ECO:0000256" key="9">
    <source>
        <dbReference type="ARBA" id="ARBA00023136"/>
    </source>
</evidence>
<keyword evidence="9 11" id="KW-0472">Membrane</keyword>
<evidence type="ECO:0000256" key="7">
    <source>
        <dbReference type="ARBA" id="ARBA00022824"/>
    </source>
</evidence>
<accession>A0A0L6U9F5</accession>
<organism evidence="12 13">
    <name type="scientific">Puccinia sorghi</name>
    <dbReference type="NCBI Taxonomy" id="27349"/>
    <lineage>
        <taxon>Eukaryota</taxon>
        <taxon>Fungi</taxon>
        <taxon>Dikarya</taxon>
        <taxon>Basidiomycota</taxon>
        <taxon>Pucciniomycotina</taxon>
        <taxon>Pucciniomycetes</taxon>
        <taxon>Pucciniales</taxon>
        <taxon>Pucciniaceae</taxon>
        <taxon>Puccinia</taxon>
    </lineage>
</organism>
<feature type="transmembrane region" description="Helical" evidence="11">
    <location>
        <begin position="144"/>
        <end position="164"/>
    </location>
</feature>
<comment type="subunit">
    <text evidence="4 11">Heterodimer with ALG13 to form a functional enzyme.</text>
</comment>
<feature type="transmembrane region" description="Helical" evidence="11">
    <location>
        <begin position="12"/>
        <end position="31"/>
    </location>
</feature>
<feature type="transmembrane region" description="Helical" evidence="11">
    <location>
        <begin position="184"/>
        <end position="206"/>
    </location>
</feature>
<evidence type="ECO:0000256" key="8">
    <source>
        <dbReference type="ARBA" id="ARBA00022989"/>
    </source>
</evidence>
<sequence>MVNLLVGPASHIFGLVFILLVAFLLRLMFVIRSSHERPSHSHSSGQLRSCQLTVLLGSGQYRAHLGSPTLTLTILSVVSIGGHTGEMIRLLSGLPFDRYTPRTYIISSGDSLSRTKAVELEQIKQAGQYRFLEIPRARRVNQSFATSIFTTIKSLIVCLWFVTIEPNLASSWATPQGSKTCVDVILLNGPGSSVPIALSAFLSRVITGKAEPRLIYVESLARIKKLSLTGILLLPFMDCFIVQWKVLQAQLHQSRLYQILYRFKLVPMITFDGWMV</sequence>
<keyword evidence="6 11" id="KW-0812">Transmembrane</keyword>
<reference evidence="12 13" key="1">
    <citation type="submission" date="2015-08" db="EMBL/GenBank/DDBJ databases">
        <title>Next Generation Sequencing and Analysis of the Genome of Puccinia sorghi L Schw, the Causal Agent of Maize Common Rust.</title>
        <authorList>
            <person name="Rochi L."/>
            <person name="Burguener G."/>
            <person name="Darino M."/>
            <person name="Turjanski A."/>
            <person name="Kreff E."/>
            <person name="Dieguez M.J."/>
            <person name="Sacco F."/>
        </authorList>
    </citation>
    <scope>NUCLEOTIDE SEQUENCE [LARGE SCALE GENOMIC DNA]</scope>
    <source>
        <strain evidence="12 13">RO10H11247</strain>
    </source>
</reference>
<comment type="caution">
    <text evidence="12">The sequence shown here is derived from an EMBL/GenBank/DDBJ whole genome shotgun (WGS) entry which is preliminary data.</text>
</comment>
<dbReference type="EMBL" id="LAVV01014282">
    <property type="protein sequence ID" value="KNZ44902.1"/>
    <property type="molecule type" value="Genomic_DNA"/>
</dbReference>
<dbReference type="Gene3D" id="3.40.50.2000">
    <property type="entry name" value="Glycogen Phosphorylase B"/>
    <property type="match status" value="1"/>
</dbReference>
<evidence type="ECO:0000313" key="12">
    <source>
        <dbReference type="EMBL" id="KNZ44902.1"/>
    </source>
</evidence>
<evidence type="ECO:0000256" key="3">
    <source>
        <dbReference type="ARBA" id="ARBA00009731"/>
    </source>
</evidence>
<evidence type="ECO:0000256" key="10">
    <source>
        <dbReference type="ARBA" id="ARBA00032062"/>
    </source>
</evidence>